<feature type="region of interest" description="Disordered" evidence="1">
    <location>
        <begin position="172"/>
        <end position="195"/>
    </location>
</feature>
<reference evidence="4" key="1">
    <citation type="journal article" date="2020" name="Stud. Mycol.">
        <title>101 Dothideomycetes genomes: A test case for predicting lifestyles and emergence of pathogens.</title>
        <authorList>
            <person name="Haridas S."/>
            <person name="Albert R."/>
            <person name="Binder M."/>
            <person name="Bloem J."/>
            <person name="LaButti K."/>
            <person name="Salamov A."/>
            <person name="Andreopoulos B."/>
            <person name="Baker S."/>
            <person name="Barry K."/>
            <person name="Bills G."/>
            <person name="Bluhm B."/>
            <person name="Cannon C."/>
            <person name="Castanera R."/>
            <person name="Culley D."/>
            <person name="Daum C."/>
            <person name="Ezra D."/>
            <person name="Gonzalez J."/>
            <person name="Henrissat B."/>
            <person name="Kuo A."/>
            <person name="Liang C."/>
            <person name="Lipzen A."/>
            <person name="Lutzoni F."/>
            <person name="Magnuson J."/>
            <person name="Mondo S."/>
            <person name="Nolan M."/>
            <person name="Ohm R."/>
            <person name="Pangilinan J."/>
            <person name="Park H.-J."/>
            <person name="Ramirez L."/>
            <person name="Alfaro M."/>
            <person name="Sun H."/>
            <person name="Tritt A."/>
            <person name="Yoshinaga Y."/>
            <person name="Zwiers L.-H."/>
            <person name="Turgeon B."/>
            <person name="Goodwin S."/>
            <person name="Spatafora J."/>
            <person name="Crous P."/>
            <person name="Grigoriev I."/>
        </authorList>
    </citation>
    <scope>NUCLEOTIDE SEQUENCE [LARGE SCALE GENOMIC DNA]</scope>
    <source>
        <strain evidence="4">CECT 20119</strain>
    </source>
</reference>
<keyword evidence="2" id="KW-0732">Signal</keyword>
<evidence type="ECO:0000256" key="2">
    <source>
        <dbReference type="SAM" id="SignalP"/>
    </source>
</evidence>
<dbReference type="EMBL" id="ML992510">
    <property type="protein sequence ID" value="KAF2221288.1"/>
    <property type="molecule type" value="Genomic_DNA"/>
</dbReference>
<sequence>MRNLIYIAGVLSMLTAPGSCQSCNGLKRDIEGCPEVIGTVAQEVAQENYCLRKDNPLSSFLSCAADKNGKNVNLCRNTDDGNRNSNEDYLYQAGTCARPAYTTQPKTLLLESITQSSSNICGVEWYIKNCPENDPRYLECLCQEPHRNDGGRPTATKLLGSSGLLSKGYRVPEESHRGQCQQHHLDRNTSCSHTN</sequence>
<protein>
    <recommendedName>
        <fullName evidence="5">Cyanovirin-N domain-containing protein</fullName>
    </recommendedName>
</protein>
<organism evidence="3 4">
    <name type="scientific">Elsinoe ampelina</name>
    <dbReference type="NCBI Taxonomy" id="302913"/>
    <lineage>
        <taxon>Eukaryota</taxon>
        <taxon>Fungi</taxon>
        <taxon>Dikarya</taxon>
        <taxon>Ascomycota</taxon>
        <taxon>Pezizomycotina</taxon>
        <taxon>Dothideomycetes</taxon>
        <taxon>Dothideomycetidae</taxon>
        <taxon>Myriangiales</taxon>
        <taxon>Elsinoaceae</taxon>
        <taxon>Elsinoe</taxon>
    </lineage>
</organism>
<dbReference type="Proteomes" id="UP000799538">
    <property type="component" value="Unassembled WGS sequence"/>
</dbReference>
<name>A0A6A6G6W5_9PEZI</name>
<feature type="signal peptide" evidence="2">
    <location>
        <begin position="1"/>
        <end position="20"/>
    </location>
</feature>
<dbReference type="AlphaFoldDB" id="A0A6A6G6W5"/>
<evidence type="ECO:0000256" key="1">
    <source>
        <dbReference type="SAM" id="MobiDB-lite"/>
    </source>
</evidence>
<gene>
    <name evidence="3" type="ORF">BDZ85DRAFT_15102</name>
</gene>
<evidence type="ECO:0000313" key="3">
    <source>
        <dbReference type="EMBL" id="KAF2221288.1"/>
    </source>
</evidence>
<evidence type="ECO:0000313" key="4">
    <source>
        <dbReference type="Proteomes" id="UP000799538"/>
    </source>
</evidence>
<proteinExistence type="predicted"/>
<feature type="compositionally biased region" description="Basic and acidic residues" evidence="1">
    <location>
        <begin position="172"/>
        <end position="187"/>
    </location>
</feature>
<evidence type="ECO:0008006" key="5">
    <source>
        <dbReference type="Google" id="ProtNLM"/>
    </source>
</evidence>
<accession>A0A6A6G6W5</accession>
<keyword evidence="4" id="KW-1185">Reference proteome</keyword>
<feature type="chain" id="PRO_5025571412" description="Cyanovirin-N domain-containing protein" evidence="2">
    <location>
        <begin position="21"/>
        <end position="195"/>
    </location>
</feature>